<dbReference type="OrthoDB" id="10006090at2759"/>
<dbReference type="EMBL" id="JAGFMF010011912">
    <property type="protein sequence ID" value="KAG8510086.1"/>
    <property type="molecule type" value="Genomic_DNA"/>
</dbReference>
<feature type="compositionally biased region" description="Polar residues" evidence="1">
    <location>
        <begin position="517"/>
        <end position="527"/>
    </location>
</feature>
<dbReference type="AlphaFoldDB" id="A0A8J5ZVD3"/>
<evidence type="ECO:0000313" key="2">
    <source>
        <dbReference type="EMBL" id="KAG8510086.1"/>
    </source>
</evidence>
<feature type="non-terminal residue" evidence="2">
    <location>
        <position position="1"/>
    </location>
</feature>
<gene>
    <name evidence="2" type="ORF">J0S82_015234</name>
</gene>
<feature type="compositionally biased region" description="Polar residues" evidence="1">
    <location>
        <begin position="613"/>
        <end position="622"/>
    </location>
</feature>
<feature type="compositionally biased region" description="Basic and acidic residues" evidence="1">
    <location>
        <begin position="47"/>
        <end position="57"/>
    </location>
</feature>
<dbReference type="PANTHER" id="PTHR33504">
    <property type="entry name" value="NADH DEHYDROGENASE (UBIQUINONE) 1 BETA SUBCOMPLEX, 4"/>
    <property type="match status" value="1"/>
</dbReference>
<feature type="region of interest" description="Disordered" evidence="1">
    <location>
        <begin position="1"/>
        <end position="158"/>
    </location>
</feature>
<accession>A0A8J5ZVD3</accession>
<organism evidence="2 3">
    <name type="scientific">Galemys pyrenaicus</name>
    <name type="common">Iberian desman</name>
    <name type="synonym">Pyrenean desman</name>
    <dbReference type="NCBI Taxonomy" id="202257"/>
    <lineage>
        <taxon>Eukaryota</taxon>
        <taxon>Metazoa</taxon>
        <taxon>Chordata</taxon>
        <taxon>Craniata</taxon>
        <taxon>Vertebrata</taxon>
        <taxon>Euteleostomi</taxon>
        <taxon>Mammalia</taxon>
        <taxon>Eutheria</taxon>
        <taxon>Laurasiatheria</taxon>
        <taxon>Eulipotyphla</taxon>
        <taxon>Talpidae</taxon>
        <taxon>Galemys</taxon>
    </lineage>
</organism>
<comment type="caution">
    <text evidence="2">The sequence shown here is derived from an EMBL/GenBank/DDBJ whole genome shotgun (WGS) entry which is preliminary data.</text>
</comment>
<protein>
    <submittedName>
        <fullName evidence="2">Uncharacterized protein</fullName>
    </submittedName>
</protein>
<proteinExistence type="predicted"/>
<feature type="region of interest" description="Disordered" evidence="1">
    <location>
        <begin position="514"/>
        <end position="582"/>
    </location>
</feature>
<feature type="compositionally biased region" description="Basic and acidic residues" evidence="1">
    <location>
        <begin position="545"/>
        <end position="572"/>
    </location>
</feature>
<keyword evidence="3" id="KW-1185">Reference proteome</keyword>
<dbReference type="Proteomes" id="UP000700334">
    <property type="component" value="Unassembled WGS sequence"/>
</dbReference>
<evidence type="ECO:0000256" key="1">
    <source>
        <dbReference type="SAM" id="MobiDB-lite"/>
    </source>
</evidence>
<dbReference type="PANTHER" id="PTHR33504:SF1">
    <property type="entry name" value="FAMILY WITH SEQUENCE SIMILARITY 90, MEMBER A1B"/>
    <property type="match status" value="1"/>
</dbReference>
<name>A0A8J5ZVD3_GALPY</name>
<feature type="compositionally biased region" description="Basic and acidic residues" evidence="1">
    <location>
        <begin position="623"/>
        <end position="635"/>
    </location>
</feature>
<feature type="region of interest" description="Disordered" evidence="1">
    <location>
        <begin position="610"/>
        <end position="639"/>
    </location>
</feature>
<evidence type="ECO:0000313" key="3">
    <source>
        <dbReference type="Proteomes" id="UP000700334"/>
    </source>
</evidence>
<reference evidence="2" key="1">
    <citation type="journal article" date="2021" name="Evol. Appl.">
        <title>The genome of the Pyrenean desman and the effects of bottlenecks and inbreeding on the genomic landscape of an endangered species.</title>
        <authorList>
            <person name="Escoda L."/>
            <person name="Castresana J."/>
        </authorList>
    </citation>
    <scope>NUCLEOTIDE SEQUENCE</scope>
    <source>
        <strain evidence="2">IBE-C5619</strain>
    </source>
</reference>
<sequence length="662" mass="74331">ESTTQRPHPPTAGCHASARLPPAQSRRVNEPRDQETSSPEAAKAPRRHEPGPQKDPGDLGGGSGGVTPALAPPTTKRRLRRPERALILHTATGPRLNSENWAGSGVAEPQGVAPGAASKRKPRLPGGAPRRLLGGGKAPAQCGRPSGRGEGGAERRAARRWEPAFAAVIGRREAGNPVLRGHREGALGRPREASNASRPEAVEYFTVRKMNPIAKTSLTSILKSNTPQLTKEHEVDSSSSVKINPEQLMTRDKAAKTIQRAWLSYTNKMVFQLLKHTICAAEFNVTHEILKKVSPSEAELIKDPSMKHKVRFRFNGETFPPYIVFKIFVHTKGHGYKYFSGKNLLKSSTEVMFYDVYFMTFLNLALNGRCLRKNILAIGEQTFFKPLSQMGSEPAPTDVYRLVGKKKFYNQFLEDERPNQKIKISDEIDVITIRDYMQYSSFLDDIPASSGGKNNYWRRLNLENIPKAMLMYDIVDFVQSGVISTRLRKELKYLSQRPKTEEMRQHQLRIVSEVRHPSSSHSRVQPLSQQQQSQVKHLGSSSKQTETKSDKMKKTNKMAEEKNAPVDTEQPKKTPKKKQRKVVFSTPSLDVVKVNELSSDDDMEKEEKMFSWCQDTNVGTTRENTKEKATTEGRHLSTPSFDVKVNELSSDHEIEKEEELFS</sequence>